<proteinExistence type="predicted"/>
<gene>
    <name evidence="2" type="ORF">E3N88_15154</name>
</gene>
<dbReference type="AlphaFoldDB" id="A0A5N6NUU6"/>
<evidence type="ECO:0000313" key="2">
    <source>
        <dbReference type="EMBL" id="KAD5507451.1"/>
    </source>
</evidence>
<reference evidence="2 3" key="1">
    <citation type="submission" date="2019-05" db="EMBL/GenBank/DDBJ databases">
        <title>Mikania micrantha, genome provides insights into the molecular mechanism of rapid growth.</title>
        <authorList>
            <person name="Liu B."/>
        </authorList>
    </citation>
    <scope>NUCLEOTIDE SEQUENCE [LARGE SCALE GENOMIC DNA]</scope>
    <source>
        <strain evidence="2">NLD-2019</strain>
        <tissue evidence="2">Leaf</tissue>
    </source>
</reference>
<organism evidence="2 3">
    <name type="scientific">Mikania micrantha</name>
    <name type="common">bitter vine</name>
    <dbReference type="NCBI Taxonomy" id="192012"/>
    <lineage>
        <taxon>Eukaryota</taxon>
        <taxon>Viridiplantae</taxon>
        <taxon>Streptophyta</taxon>
        <taxon>Embryophyta</taxon>
        <taxon>Tracheophyta</taxon>
        <taxon>Spermatophyta</taxon>
        <taxon>Magnoliopsida</taxon>
        <taxon>eudicotyledons</taxon>
        <taxon>Gunneridae</taxon>
        <taxon>Pentapetalae</taxon>
        <taxon>asterids</taxon>
        <taxon>campanulids</taxon>
        <taxon>Asterales</taxon>
        <taxon>Asteraceae</taxon>
        <taxon>Asteroideae</taxon>
        <taxon>Heliantheae alliance</taxon>
        <taxon>Eupatorieae</taxon>
        <taxon>Mikania</taxon>
    </lineage>
</organism>
<feature type="region of interest" description="Disordered" evidence="1">
    <location>
        <begin position="19"/>
        <end position="76"/>
    </location>
</feature>
<dbReference type="Proteomes" id="UP000326396">
    <property type="component" value="Linkage Group LG16"/>
</dbReference>
<feature type="compositionally biased region" description="Polar residues" evidence="1">
    <location>
        <begin position="19"/>
        <end position="30"/>
    </location>
</feature>
<evidence type="ECO:0000313" key="3">
    <source>
        <dbReference type="Proteomes" id="UP000326396"/>
    </source>
</evidence>
<feature type="compositionally biased region" description="Low complexity" evidence="1">
    <location>
        <begin position="37"/>
        <end position="48"/>
    </location>
</feature>
<name>A0A5N6NUU6_9ASTR</name>
<accession>A0A5N6NUU6</accession>
<sequence length="91" mass="9629">MKDCNQKSKPPITIIRVFSSSSNLTGSQKASPDDHGNTTTNKANTKGANQDRLRLPHVGSGGVTPRAGGNGSGFPVRRKVPGARYLDVIIK</sequence>
<keyword evidence="3" id="KW-1185">Reference proteome</keyword>
<dbReference type="EMBL" id="SZYD01000008">
    <property type="protein sequence ID" value="KAD5507451.1"/>
    <property type="molecule type" value="Genomic_DNA"/>
</dbReference>
<evidence type="ECO:0000256" key="1">
    <source>
        <dbReference type="SAM" id="MobiDB-lite"/>
    </source>
</evidence>
<protein>
    <submittedName>
        <fullName evidence="2">Uncharacterized protein</fullName>
    </submittedName>
</protein>
<comment type="caution">
    <text evidence="2">The sequence shown here is derived from an EMBL/GenBank/DDBJ whole genome shotgun (WGS) entry which is preliminary data.</text>
</comment>